<organism evidence="2 3">
    <name type="scientific">Gordonia effusa NBRC 100432</name>
    <dbReference type="NCBI Taxonomy" id="1077974"/>
    <lineage>
        <taxon>Bacteria</taxon>
        <taxon>Bacillati</taxon>
        <taxon>Actinomycetota</taxon>
        <taxon>Actinomycetes</taxon>
        <taxon>Mycobacteriales</taxon>
        <taxon>Gordoniaceae</taxon>
        <taxon>Gordonia</taxon>
    </lineage>
</organism>
<name>H0QV93_9ACTN</name>
<comment type="caution">
    <text evidence="2">The sequence shown here is derived from an EMBL/GenBank/DDBJ whole genome shotgun (WGS) entry which is preliminary data.</text>
</comment>
<reference evidence="2 3" key="1">
    <citation type="submission" date="2011-12" db="EMBL/GenBank/DDBJ databases">
        <title>Whole genome shotgun sequence of Gordonia effusa NBRC 100432.</title>
        <authorList>
            <person name="Yoshida I."/>
            <person name="Takarada H."/>
            <person name="Hosoyama A."/>
            <person name="Tsuchikane K."/>
            <person name="Katsumata H."/>
            <person name="Yamazaki S."/>
            <person name="Fujita N."/>
        </authorList>
    </citation>
    <scope>NUCLEOTIDE SEQUENCE [LARGE SCALE GENOMIC DNA]</scope>
    <source>
        <strain evidence="2 3">NBRC 100432</strain>
    </source>
</reference>
<keyword evidence="3" id="KW-1185">Reference proteome</keyword>
<dbReference type="PANTHER" id="PTHR36124">
    <property type="match status" value="1"/>
</dbReference>
<evidence type="ECO:0000313" key="3">
    <source>
        <dbReference type="Proteomes" id="UP000035034"/>
    </source>
</evidence>
<sequence length="314" mass="35684">MAVESLVRAATAVAPSRIIAKRKAAKRNPSAGLDPETNYAEIYRNVTLYEFPWDMNQSLSFALFRTYAVPSIGALLDRTGQFCDFTQKRYDDTALLLEAPLVDGFDSASGKTAIRRINQMHKMYDISNDDMLYVLSTFVVVPKRWLDDYGWRPFTDAELRASVRYYQDLGKHMAIKDVPENYDDFATLMDAYELKHFAYDEGARRVADSTLHLLTTFYPRPARQLVELFSRALMDEPLLKAFGYREPGRVVQAVSQGALRLRARLLSVFPSRTEPMFVRDMPNIRSYPDGHVLEEMGTFAPGCPVPHAKRAAVS</sequence>
<dbReference type="GO" id="GO:0016491">
    <property type="term" value="F:oxidoreductase activity"/>
    <property type="evidence" value="ECO:0007669"/>
    <property type="project" value="InterPro"/>
</dbReference>
<dbReference type="PANTHER" id="PTHR36124:SF1">
    <property type="entry name" value="ER-BOUND OXYGENASE MPAB_MPAB'_RUBBER OXYGENASE CATALYTIC DOMAIN-CONTAINING PROTEIN"/>
    <property type="match status" value="1"/>
</dbReference>
<feature type="domain" description="ER-bound oxygenase mpaB/mpaB'/Rubber oxygenase catalytic" evidence="1">
    <location>
        <begin position="70"/>
        <end position="254"/>
    </location>
</feature>
<dbReference type="eggNOG" id="COG3662">
    <property type="taxonomic scope" value="Bacteria"/>
</dbReference>
<dbReference type="InterPro" id="IPR018713">
    <property type="entry name" value="MPAB/Lcp_cat_dom"/>
</dbReference>
<proteinExistence type="predicted"/>
<dbReference type="RefSeq" id="WP_007316082.1">
    <property type="nucleotide sequence ID" value="NZ_BAEH01000013.1"/>
</dbReference>
<dbReference type="STRING" id="1077974.GOEFS_013_00080"/>
<dbReference type="OrthoDB" id="836517at2"/>
<dbReference type="Pfam" id="PF09995">
    <property type="entry name" value="MPAB_Lcp_cat"/>
    <property type="match status" value="1"/>
</dbReference>
<accession>H0QV93</accession>
<gene>
    <name evidence="2" type="ORF">GOEFS_013_00080</name>
</gene>
<dbReference type="InterPro" id="IPR046366">
    <property type="entry name" value="MPAB"/>
</dbReference>
<dbReference type="AlphaFoldDB" id="H0QV93"/>
<dbReference type="Proteomes" id="UP000035034">
    <property type="component" value="Unassembled WGS sequence"/>
</dbReference>
<evidence type="ECO:0000313" key="2">
    <source>
        <dbReference type="EMBL" id="GAB16744.1"/>
    </source>
</evidence>
<protein>
    <recommendedName>
        <fullName evidence="1">ER-bound oxygenase mpaB/mpaB'/Rubber oxygenase catalytic domain-containing protein</fullName>
    </recommendedName>
</protein>
<dbReference type="EMBL" id="BAEH01000013">
    <property type="protein sequence ID" value="GAB16744.1"/>
    <property type="molecule type" value="Genomic_DNA"/>
</dbReference>
<evidence type="ECO:0000259" key="1">
    <source>
        <dbReference type="Pfam" id="PF09995"/>
    </source>
</evidence>